<dbReference type="Gene3D" id="3.10.450.50">
    <property type="match status" value="1"/>
</dbReference>
<dbReference type="InterPro" id="IPR032710">
    <property type="entry name" value="NTF2-like_dom_sf"/>
</dbReference>
<dbReference type="Proteomes" id="UP001500782">
    <property type="component" value="Unassembled WGS sequence"/>
</dbReference>
<dbReference type="Pfam" id="PF08281">
    <property type="entry name" value="Sigma70_r4_2"/>
    <property type="match status" value="1"/>
</dbReference>
<dbReference type="EMBL" id="BAAADJ010000004">
    <property type="protein sequence ID" value="GAA0315994.1"/>
    <property type="molecule type" value="Genomic_DNA"/>
</dbReference>
<dbReference type="InterPro" id="IPR013324">
    <property type="entry name" value="RNA_pol_sigma_r3/r4-like"/>
</dbReference>
<dbReference type="PANTHER" id="PTHR30173">
    <property type="entry name" value="SIGMA 19 FACTOR"/>
    <property type="match status" value="1"/>
</dbReference>
<dbReference type="InterPro" id="IPR052704">
    <property type="entry name" value="ECF_Sigma-70_Domain"/>
</dbReference>
<feature type="domain" description="RNA polymerase sigma factor 70 region 4 type 2" evidence="1">
    <location>
        <begin position="30"/>
        <end position="79"/>
    </location>
</feature>
<dbReference type="InterPro" id="IPR036388">
    <property type="entry name" value="WH-like_DNA-bd_sf"/>
</dbReference>
<comment type="caution">
    <text evidence="2">The sequence shown here is derived from an EMBL/GenBank/DDBJ whole genome shotgun (WGS) entry which is preliminary data.</text>
</comment>
<evidence type="ECO:0000313" key="3">
    <source>
        <dbReference type="Proteomes" id="UP001500782"/>
    </source>
</evidence>
<gene>
    <name evidence="2" type="ORF">GCM10008967_03180</name>
</gene>
<protein>
    <recommendedName>
        <fullName evidence="1">RNA polymerase sigma factor 70 region 4 type 2 domain-containing protein</fullName>
    </recommendedName>
</protein>
<organism evidence="2 3">
    <name type="scientific">Bacillus carboniphilus</name>
    <dbReference type="NCBI Taxonomy" id="86663"/>
    <lineage>
        <taxon>Bacteria</taxon>
        <taxon>Bacillati</taxon>
        <taxon>Bacillota</taxon>
        <taxon>Bacilli</taxon>
        <taxon>Bacillales</taxon>
        <taxon>Bacillaceae</taxon>
        <taxon>Bacillus</taxon>
    </lineage>
</organism>
<dbReference type="SUPFAM" id="SSF88659">
    <property type="entry name" value="Sigma3 and sigma4 domains of RNA polymerase sigma factors"/>
    <property type="match status" value="1"/>
</dbReference>
<keyword evidence="3" id="KW-1185">Reference proteome</keyword>
<evidence type="ECO:0000259" key="1">
    <source>
        <dbReference type="Pfam" id="PF08281"/>
    </source>
</evidence>
<dbReference type="SUPFAM" id="SSF54427">
    <property type="entry name" value="NTF2-like"/>
    <property type="match status" value="1"/>
</dbReference>
<sequence>MGEWLPEPIGEAFSEIEKSIENKDVLSLVYLKLMEVLSPNERAVFLLKEGFHLSYSEIASLIDTNEVNCRKLFSRAKKKVTMEKAPQFKVKENRRVIEEFIQAFELGEMEKVLQYVGPDVTLYSDGGGVVKAAIRPILARDRVLLFLQGIYAKRPETIEFEIEMVNGQPSIVSRVDGRVLQVISFHFSSHQIQGIYIMLNPAKLKHID</sequence>
<reference evidence="3" key="1">
    <citation type="journal article" date="2019" name="Int. J. Syst. Evol. Microbiol.">
        <title>The Global Catalogue of Microorganisms (GCM) 10K type strain sequencing project: providing services to taxonomists for standard genome sequencing and annotation.</title>
        <authorList>
            <consortium name="The Broad Institute Genomics Platform"/>
            <consortium name="The Broad Institute Genome Sequencing Center for Infectious Disease"/>
            <person name="Wu L."/>
            <person name="Ma J."/>
        </authorList>
    </citation>
    <scope>NUCLEOTIDE SEQUENCE [LARGE SCALE GENOMIC DNA]</scope>
    <source>
        <strain evidence="3">JCM 9731</strain>
    </source>
</reference>
<proteinExistence type="predicted"/>
<evidence type="ECO:0000313" key="2">
    <source>
        <dbReference type="EMBL" id="GAA0315994.1"/>
    </source>
</evidence>
<dbReference type="Gene3D" id="1.10.10.10">
    <property type="entry name" value="Winged helix-like DNA-binding domain superfamily/Winged helix DNA-binding domain"/>
    <property type="match status" value="1"/>
</dbReference>
<name>A0ABP3FEE1_9BACI</name>
<accession>A0ABP3FEE1</accession>
<dbReference type="InterPro" id="IPR013249">
    <property type="entry name" value="RNA_pol_sigma70_r4_t2"/>
</dbReference>
<dbReference type="PANTHER" id="PTHR30173:SF36">
    <property type="entry name" value="ECF RNA POLYMERASE SIGMA FACTOR SIGJ"/>
    <property type="match status" value="1"/>
</dbReference>